<dbReference type="GO" id="GO:0045547">
    <property type="term" value="F:ditrans,polycis-polyprenyl diphosphate synthase [(2E,6E)-farnesyl diphosphate specific] activity"/>
    <property type="evidence" value="ECO:0007669"/>
    <property type="project" value="TreeGrafter"/>
</dbReference>
<dbReference type="PANTHER" id="PTHR10291">
    <property type="entry name" value="DEHYDRODOLICHYL DIPHOSPHATE SYNTHASE FAMILY MEMBER"/>
    <property type="match status" value="1"/>
</dbReference>
<dbReference type="SUPFAM" id="SSF64005">
    <property type="entry name" value="Undecaprenyl diphosphate synthase"/>
    <property type="match status" value="1"/>
</dbReference>
<dbReference type="AlphaFoldDB" id="A0A7C1DJ17"/>
<dbReference type="Pfam" id="PF01255">
    <property type="entry name" value="Prenyltransf"/>
    <property type="match status" value="1"/>
</dbReference>
<dbReference type="Proteomes" id="UP000886066">
    <property type="component" value="Unassembled WGS sequence"/>
</dbReference>
<protein>
    <recommendedName>
        <fullName evidence="2">Isoprenyl transferase</fullName>
        <ecNumber evidence="2">2.5.1.-</ecNumber>
    </recommendedName>
</protein>
<proteinExistence type="inferred from homology"/>
<sequence>MQSIDLAKLPKHVAIIPDGNRRWARARNLPTLEGHRKGFEAVDEVVKTARDLGIHTMTFWAFSTENWNRTQEEVGYLMRLYAEYLDKHLEEALKEGTRVIHLGRKDRIPDFLLKKIIHAEEVSSQNTAHVLNIALDYGGHDEILRATQKLTNDIKNGLLVPADVFKEIGMYNKKYPLYLFQNYLDTGNEPHPYPDLVIRTSGEQRLSGFLSWQMAYSEIYFAKVHMPDFKKEEFKEALVEFTNRERRFGGN</sequence>
<feature type="binding site" evidence="2">
    <location>
        <position position="35"/>
    </location>
    <ligand>
        <name>substrate</name>
    </ligand>
</feature>
<comment type="similarity">
    <text evidence="2">Belongs to the UPP synthase family.</text>
</comment>
<feature type="binding site" evidence="2">
    <location>
        <begin position="205"/>
        <end position="207"/>
    </location>
    <ligand>
        <name>substrate</name>
    </ligand>
</feature>
<keyword evidence="1 2" id="KW-0808">Transferase</keyword>
<dbReference type="NCBIfam" id="TIGR00055">
    <property type="entry name" value="uppS"/>
    <property type="match status" value="1"/>
</dbReference>
<comment type="caution">
    <text evidence="3">The sequence shown here is derived from an EMBL/GenBank/DDBJ whole genome shotgun (WGS) entry which is preliminary data.</text>
</comment>
<comment type="subunit">
    <text evidence="2">Homodimer.</text>
</comment>
<dbReference type="InterPro" id="IPR036424">
    <property type="entry name" value="UPP_synth-like_sf"/>
</dbReference>
<feature type="binding site" evidence="2">
    <location>
        <position position="69"/>
    </location>
    <ligand>
        <name>substrate</name>
    </ligand>
</feature>
<evidence type="ECO:0000313" key="3">
    <source>
        <dbReference type="EMBL" id="HDQ88650.1"/>
    </source>
</evidence>
<dbReference type="GO" id="GO:0000287">
    <property type="term" value="F:magnesium ion binding"/>
    <property type="evidence" value="ECO:0007669"/>
    <property type="project" value="UniProtKB-UniRule"/>
</dbReference>
<feature type="active site" evidence="2">
    <location>
        <position position="18"/>
    </location>
</feature>
<feature type="binding site" evidence="2">
    <location>
        <position position="18"/>
    </location>
    <ligand>
        <name>Mg(2+)</name>
        <dbReference type="ChEBI" id="CHEBI:18420"/>
    </ligand>
</feature>
<dbReference type="EMBL" id="DSDM01000037">
    <property type="protein sequence ID" value="HDQ88650.1"/>
    <property type="molecule type" value="Genomic_DNA"/>
</dbReference>
<dbReference type="HAMAP" id="MF_01139">
    <property type="entry name" value="ISPT"/>
    <property type="match status" value="1"/>
</dbReference>
<comment type="cofactor">
    <cofactor evidence="2">
        <name>Mg(2+)</name>
        <dbReference type="ChEBI" id="CHEBI:18420"/>
    </cofactor>
    <text evidence="2">Binds 2 magnesium ions per subunit.</text>
</comment>
<feature type="binding site" evidence="2">
    <location>
        <position position="23"/>
    </location>
    <ligand>
        <name>substrate</name>
    </ligand>
</feature>
<name>A0A7C1DJ17_UNCKA</name>
<feature type="active site" description="Proton acceptor" evidence="2">
    <location>
        <position position="66"/>
    </location>
</feature>
<dbReference type="PANTHER" id="PTHR10291:SF0">
    <property type="entry name" value="DEHYDRODOLICHYL DIPHOSPHATE SYNTHASE 2"/>
    <property type="match status" value="1"/>
</dbReference>
<evidence type="ECO:0000256" key="1">
    <source>
        <dbReference type="ARBA" id="ARBA00022679"/>
    </source>
</evidence>
<dbReference type="GO" id="GO:0016094">
    <property type="term" value="P:polyprenol biosynthetic process"/>
    <property type="evidence" value="ECO:0007669"/>
    <property type="project" value="TreeGrafter"/>
</dbReference>
<accession>A0A7C1DJ17</accession>
<dbReference type="InterPro" id="IPR001441">
    <property type="entry name" value="UPP_synth-like"/>
</dbReference>
<comment type="caution">
    <text evidence="2">Lacks conserved residue(s) required for the propagation of feature annotation.</text>
</comment>
<feature type="binding site" evidence="2">
    <location>
        <begin position="63"/>
        <end position="65"/>
    </location>
    <ligand>
        <name>substrate</name>
    </ligand>
</feature>
<feature type="binding site" evidence="2">
    <location>
        <begin position="19"/>
        <end position="22"/>
    </location>
    <ligand>
        <name>substrate</name>
    </ligand>
</feature>
<keyword evidence="2" id="KW-0460">Magnesium</keyword>
<feature type="binding site" evidence="2">
    <location>
        <position position="67"/>
    </location>
    <ligand>
        <name>substrate</name>
    </ligand>
</feature>
<dbReference type="CDD" id="cd00475">
    <property type="entry name" value="Cis_IPPS"/>
    <property type="match status" value="1"/>
</dbReference>
<keyword evidence="2" id="KW-0479">Metal-binding</keyword>
<evidence type="ECO:0000256" key="2">
    <source>
        <dbReference type="HAMAP-Rule" id="MF_01139"/>
    </source>
</evidence>
<organism evidence="3">
    <name type="scientific">candidate division WWE3 bacterium</name>
    <dbReference type="NCBI Taxonomy" id="2053526"/>
    <lineage>
        <taxon>Bacteria</taxon>
        <taxon>Katanobacteria</taxon>
    </lineage>
</organism>
<comment type="function">
    <text evidence="2">Catalyzes the condensation of isopentenyl diphosphate (IPP) with allylic pyrophosphates generating different type of terpenoids.</text>
</comment>
<dbReference type="Gene3D" id="3.40.1180.10">
    <property type="entry name" value="Decaprenyl diphosphate synthase-like"/>
    <property type="match status" value="1"/>
</dbReference>
<reference evidence="3" key="1">
    <citation type="journal article" date="2020" name="mSystems">
        <title>Genome- and Community-Level Interaction Insights into Carbon Utilization and Element Cycling Functions of Hydrothermarchaeota in Hydrothermal Sediment.</title>
        <authorList>
            <person name="Zhou Z."/>
            <person name="Liu Y."/>
            <person name="Xu W."/>
            <person name="Pan J."/>
            <person name="Luo Z.H."/>
            <person name="Li M."/>
        </authorList>
    </citation>
    <scope>NUCLEOTIDE SEQUENCE [LARGE SCALE GENOMIC DNA]</scope>
    <source>
        <strain evidence="3">SpSt-1219</strain>
    </source>
</reference>
<feature type="binding site" evidence="2">
    <location>
        <position position="218"/>
    </location>
    <ligand>
        <name>Mg(2+)</name>
        <dbReference type="ChEBI" id="CHEBI:18420"/>
    </ligand>
</feature>
<dbReference type="EC" id="2.5.1.-" evidence="2"/>
<gene>
    <name evidence="3" type="primary">uppS</name>
    <name evidence="3" type="ORF">ENN92_00670</name>
</gene>
<feature type="binding site" evidence="2">
    <location>
        <position position="199"/>
    </location>
    <ligand>
        <name>substrate</name>
    </ligand>
</feature>